<keyword evidence="3" id="KW-0813">Transport</keyword>
<feature type="transmembrane region" description="Helical" evidence="10">
    <location>
        <begin position="72"/>
        <end position="92"/>
    </location>
</feature>
<keyword evidence="6 10" id="KW-1133">Transmembrane helix</keyword>
<reference evidence="12" key="1">
    <citation type="journal article" date="2019" name="Int. J. Syst. Evol. Microbiol.">
        <title>The Global Catalogue of Microorganisms (GCM) 10K type strain sequencing project: providing services to taxonomists for standard genome sequencing and annotation.</title>
        <authorList>
            <consortium name="The Broad Institute Genomics Platform"/>
            <consortium name="The Broad Institute Genome Sequencing Center for Infectious Disease"/>
            <person name="Wu L."/>
            <person name="Ma J."/>
        </authorList>
    </citation>
    <scope>NUCLEOTIDE SEQUENCE [LARGE SCALE GENOMIC DNA]</scope>
    <source>
        <strain evidence="12">KCTC 32255</strain>
    </source>
</reference>
<keyword evidence="7 10" id="KW-0472">Membrane</keyword>
<keyword evidence="4" id="KW-1003">Cell membrane</keyword>
<dbReference type="RefSeq" id="WP_345398909.1">
    <property type="nucleotide sequence ID" value="NZ_BAABLA010000068.1"/>
</dbReference>
<evidence type="ECO:0000256" key="8">
    <source>
        <dbReference type="RuleBase" id="RU362091"/>
    </source>
</evidence>
<dbReference type="InterPro" id="IPR018212">
    <property type="entry name" value="Na/solute_symporter_CS"/>
</dbReference>
<gene>
    <name evidence="11" type="ORF">ACFQGD_22665</name>
</gene>
<dbReference type="Pfam" id="PF00474">
    <property type="entry name" value="SSF"/>
    <property type="match status" value="1"/>
</dbReference>
<comment type="caution">
    <text evidence="11">The sequence shown here is derived from an EMBL/GenBank/DDBJ whole genome shotgun (WGS) entry which is preliminary data.</text>
</comment>
<evidence type="ECO:0000313" key="12">
    <source>
        <dbReference type="Proteomes" id="UP001596337"/>
    </source>
</evidence>
<feature type="transmembrane region" description="Helical" evidence="10">
    <location>
        <begin position="356"/>
        <end position="375"/>
    </location>
</feature>
<evidence type="ECO:0000256" key="4">
    <source>
        <dbReference type="ARBA" id="ARBA00022475"/>
    </source>
</evidence>
<feature type="transmembrane region" description="Helical" evidence="10">
    <location>
        <begin position="183"/>
        <end position="202"/>
    </location>
</feature>
<evidence type="ECO:0000256" key="5">
    <source>
        <dbReference type="ARBA" id="ARBA00022692"/>
    </source>
</evidence>
<dbReference type="PANTHER" id="PTHR48086">
    <property type="entry name" value="SODIUM/PROLINE SYMPORTER-RELATED"/>
    <property type="match status" value="1"/>
</dbReference>
<accession>A0ABW2C3P5</accession>
<evidence type="ECO:0000313" key="11">
    <source>
        <dbReference type="EMBL" id="MFC6869950.1"/>
    </source>
</evidence>
<dbReference type="Proteomes" id="UP001596337">
    <property type="component" value="Unassembled WGS sequence"/>
</dbReference>
<feature type="transmembrane region" description="Helical" evidence="10">
    <location>
        <begin position="381"/>
        <end position="402"/>
    </location>
</feature>
<evidence type="ECO:0000256" key="2">
    <source>
        <dbReference type="ARBA" id="ARBA00006434"/>
    </source>
</evidence>
<feature type="transmembrane region" description="Helical" evidence="10">
    <location>
        <begin position="434"/>
        <end position="454"/>
    </location>
</feature>
<feature type="transmembrane region" description="Helical" evidence="10">
    <location>
        <begin position="6"/>
        <end position="23"/>
    </location>
</feature>
<sequence length="509" mass="54818">MIWYAFYIALFIVVMFGIGLYHFKHTKGADDYLIAGWNVGAIKITLTVIATWAGASIFIGSVGLGYEFGLSGYMRFALPGAFFSLLLILLFAKKLRRTKLYTVPDIFDERFGKPAGVIPAILSVCLYAAPVTAMQIVALGALFNVLFGMPLGWGVLLGWAIVYGYTMLGGLPSVIITDSIQTVVLVVGLVIMGVATWVYAGGMAEIAPAIPGTHLNPAGADPSATLIFALTIGPFYLIWQSSWQRIYAARTERVALWGNAVGIALAGFVISVIPIFIGMAARSFVPGDNVRPDSVFYIVLQDILPPYVGGILAMALMAALVSGGDSFLLQGTANLTRDLYQRHLRPDASQEKLLKMSRWGVTVIGLAALLIAFFITDIVGIYTYTLKWSAVALVLPFLAVMFWRRATRFGVITSMIAGLTATIGWELAGNPFGITEILPGYLVGAAALLLGSLLTKHAASEQVKAIWYDGLQRQYTLPGARTETGLPEAQETQLPERIDAVAADEPKSG</sequence>
<comment type="subcellular location">
    <subcellularLocation>
        <location evidence="1">Membrane</location>
        <topology evidence="1">Multi-pass membrane protein</topology>
    </subcellularLocation>
</comment>
<name>A0ABW2C3P5_9PSEU</name>
<feature type="transmembrane region" description="Helical" evidence="10">
    <location>
        <begin position="222"/>
        <end position="239"/>
    </location>
</feature>
<comment type="similarity">
    <text evidence="2 8">Belongs to the sodium:solute symporter (SSF) (TC 2.A.21) family.</text>
</comment>
<evidence type="ECO:0000256" key="6">
    <source>
        <dbReference type="ARBA" id="ARBA00022989"/>
    </source>
</evidence>
<keyword evidence="5 10" id="KW-0812">Transmembrane</keyword>
<feature type="transmembrane region" description="Helical" evidence="10">
    <location>
        <begin position="44"/>
        <end position="66"/>
    </location>
</feature>
<organism evidence="11 12">
    <name type="scientific">Haloechinothrix salitolerans</name>
    <dbReference type="NCBI Taxonomy" id="926830"/>
    <lineage>
        <taxon>Bacteria</taxon>
        <taxon>Bacillati</taxon>
        <taxon>Actinomycetota</taxon>
        <taxon>Actinomycetes</taxon>
        <taxon>Pseudonocardiales</taxon>
        <taxon>Pseudonocardiaceae</taxon>
        <taxon>Haloechinothrix</taxon>
    </lineage>
</organism>
<dbReference type="Gene3D" id="1.20.1730.10">
    <property type="entry name" value="Sodium/glucose cotransporter"/>
    <property type="match status" value="1"/>
</dbReference>
<feature type="transmembrane region" description="Helical" evidence="10">
    <location>
        <begin position="151"/>
        <end position="171"/>
    </location>
</feature>
<dbReference type="CDD" id="cd10322">
    <property type="entry name" value="SLC5sbd"/>
    <property type="match status" value="1"/>
</dbReference>
<feature type="compositionally biased region" description="Basic and acidic residues" evidence="9">
    <location>
        <begin position="494"/>
        <end position="509"/>
    </location>
</feature>
<evidence type="ECO:0000256" key="1">
    <source>
        <dbReference type="ARBA" id="ARBA00004141"/>
    </source>
</evidence>
<dbReference type="InterPro" id="IPR001734">
    <property type="entry name" value="Na/solute_symporter"/>
</dbReference>
<dbReference type="InterPro" id="IPR050277">
    <property type="entry name" value="Sodium:Solute_Symporter"/>
</dbReference>
<feature type="transmembrane region" description="Helical" evidence="10">
    <location>
        <begin position="260"/>
        <end position="284"/>
    </location>
</feature>
<keyword evidence="12" id="KW-1185">Reference proteome</keyword>
<evidence type="ECO:0000256" key="7">
    <source>
        <dbReference type="ARBA" id="ARBA00023136"/>
    </source>
</evidence>
<feature type="region of interest" description="Disordered" evidence="9">
    <location>
        <begin position="484"/>
        <end position="509"/>
    </location>
</feature>
<proteinExistence type="inferred from homology"/>
<dbReference type="PROSITE" id="PS50283">
    <property type="entry name" value="NA_SOLUT_SYMP_3"/>
    <property type="match status" value="1"/>
</dbReference>
<dbReference type="EMBL" id="JBHSXX010000001">
    <property type="protein sequence ID" value="MFC6869950.1"/>
    <property type="molecule type" value="Genomic_DNA"/>
</dbReference>
<feature type="transmembrane region" description="Helical" evidence="10">
    <location>
        <begin position="304"/>
        <end position="335"/>
    </location>
</feature>
<feature type="transmembrane region" description="Helical" evidence="10">
    <location>
        <begin position="120"/>
        <end position="145"/>
    </location>
</feature>
<feature type="transmembrane region" description="Helical" evidence="10">
    <location>
        <begin position="409"/>
        <end position="428"/>
    </location>
</feature>
<dbReference type="PROSITE" id="PS00456">
    <property type="entry name" value="NA_SOLUT_SYMP_1"/>
    <property type="match status" value="1"/>
</dbReference>
<protein>
    <submittedName>
        <fullName evidence="11">Sodium:solute symporter family protein</fullName>
    </submittedName>
</protein>
<evidence type="ECO:0000256" key="3">
    <source>
        <dbReference type="ARBA" id="ARBA00022448"/>
    </source>
</evidence>
<evidence type="ECO:0000256" key="9">
    <source>
        <dbReference type="SAM" id="MobiDB-lite"/>
    </source>
</evidence>
<dbReference type="InterPro" id="IPR038377">
    <property type="entry name" value="Na/Glc_symporter_sf"/>
</dbReference>
<evidence type="ECO:0000256" key="10">
    <source>
        <dbReference type="SAM" id="Phobius"/>
    </source>
</evidence>
<dbReference type="PANTHER" id="PTHR48086:SF7">
    <property type="entry name" value="SODIUM-SOLUTE SYMPORTER-RELATED"/>
    <property type="match status" value="1"/>
</dbReference>